<evidence type="ECO:0000313" key="1">
    <source>
        <dbReference type="EMBL" id="MBO2029041.1"/>
    </source>
</evidence>
<dbReference type="Pfam" id="PF05866">
    <property type="entry name" value="RusA"/>
    <property type="match status" value="1"/>
</dbReference>
<dbReference type="GO" id="GO:0006310">
    <property type="term" value="P:DNA recombination"/>
    <property type="evidence" value="ECO:0007669"/>
    <property type="project" value="InterPro"/>
</dbReference>
<dbReference type="Proteomes" id="UP000664620">
    <property type="component" value="Unassembled WGS sequence"/>
</dbReference>
<proteinExistence type="predicted"/>
<dbReference type="GO" id="GO:0006281">
    <property type="term" value="P:DNA repair"/>
    <property type="evidence" value="ECO:0007669"/>
    <property type="project" value="InterPro"/>
</dbReference>
<protein>
    <submittedName>
        <fullName evidence="1">RusA family crossover junction endodeoxyribonuclease</fullName>
    </submittedName>
</protein>
<dbReference type="InterPro" id="IPR036614">
    <property type="entry name" value="RusA-like_sf"/>
</dbReference>
<name>A0A939NML2_KLEPN</name>
<dbReference type="EMBL" id="JAGETO010000007">
    <property type="protein sequence ID" value="MBO2029041.1"/>
    <property type="molecule type" value="Genomic_DNA"/>
</dbReference>
<comment type="caution">
    <text evidence="1">The sequence shown here is derived from an EMBL/GenBank/DDBJ whole genome shotgun (WGS) entry which is preliminary data.</text>
</comment>
<dbReference type="Gene3D" id="3.30.1330.70">
    <property type="entry name" value="Holliday junction resolvase RusA"/>
    <property type="match status" value="1"/>
</dbReference>
<dbReference type="InterPro" id="IPR008822">
    <property type="entry name" value="Endonuclease_RusA-like"/>
</dbReference>
<reference evidence="1" key="1">
    <citation type="submission" date="2021-03" db="EMBL/GenBank/DDBJ databases">
        <title>Molecular epidemiology and mechanisms of colistin and carbapenem resistance in Enterobacteriaceae from clinical isolates, the environment and porcine samples in Pretoria, South Africa.</title>
        <authorList>
            <person name="Bogoshi D."/>
            <person name="Mbelle N.M."/>
            <person name="Naidoo V."/>
            <person name="Osei Sekyere J."/>
        </authorList>
    </citation>
    <scope>NUCLEOTIDE SEQUENCE</scope>
    <source>
        <strain evidence="1">C034</strain>
    </source>
</reference>
<dbReference type="AlphaFoldDB" id="A0A939NML2"/>
<dbReference type="GO" id="GO:0000287">
    <property type="term" value="F:magnesium ion binding"/>
    <property type="evidence" value="ECO:0007669"/>
    <property type="project" value="InterPro"/>
</dbReference>
<evidence type="ECO:0000313" key="2">
    <source>
        <dbReference type="Proteomes" id="UP000664620"/>
    </source>
</evidence>
<dbReference type="SUPFAM" id="SSF103084">
    <property type="entry name" value="Holliday junction resolvase RusA"/>
    <property type="match status" value="1"/>
</dbReference>
<accession>A0A939NML2</accession>
<sequence length="97" mass="11090">MKLVCAKFTCQIPALTSRSSCLCRKAGVRKRAQYAGRPHQSKPDCDNMLKAIMDALYEDDSHVWDCRITKIWGEKGQIIIGNLYEPRSLHAVPNRER</sequence>
<organism evidence="1 2">
    <name type="scientific">Klebsiella pneumoniae</name>
    <dbReference type="NCBI Taxonomy" id="573"/>
    <lineage>
        <taxon>Bacteria</taxon>
        <taxon>Pseudomonadati</taxon>
        <taxon>Pseudomonadota</taxon>
        <taxon>Gammaproteobacteria</taxon>
        <taxon>Enterobacterales</taxon>
        <taxon>Enterobacteriaceae</taxon>
        <taxon>Klebsiella/Raoultella group</taxon>
        <taxon>Klebsiella</taxon>
        <taxon>Klebsiella pneumoniae complex</taxon>
    </lineage>
</organism>
<gene>
    <name evidence="1" type="ORF">J4734_02750</name>
</gene>